<dbReference type="EMBL" id="AYYN01000140">
    <property type="protein sequence ID" value="KRM73711.1"/>
    <property type="molecule type" value="Genomic_DNA"/>
</dbReference>
<keyword evidence="1" id="KW-0472">Membrane</keyword>
<keyword evidence="1" id="KW-1133">Transmembrane helix</keyword>
<evidence type="ECO:0008006" key="4">
    <source>
        <dbReference type="Google" id="ProtNLM"/>
    </source>
</evidence>
<protein>
    <recommendedName>
        <fullName evidence="4">Holin</fullName>
    </recommendedName>
</protein>
<reference evidence="2 3" key="1">
    <citation type="journal article" date="2015" name="Genome Announc.">
        <title>Expanding the biotechnology potential of lactobacilli through comparative genomics of 213 strains and associated genera.</title>
        <authorList>
            <person name="Sun Z."/>
            <person name="Harris H.M."/>
            <person name="McCann A."/>
            <person name="Guo C."/>
            <person name="Argimon S."/>
            <person name="Zhang W."/>
            <person name="Yang X."/>
            <person name="Jeffery I.B."/>
            <person name="Cooney J.C."/>
            <person name="Kagawa T.F."/>
            <person name="Liu W."/>
            <person name="Song Y."/>
            <person name="Salvetti E."/>
            <person name="Wrobel A."/>
            <person name="Rasinkangas P."/>
            <person name="Parkhill J."/>
            <person name="Rea M.C."/>
            <person name="O'Sullivan O."/>
            <person name="Ritari J."/>
            <person name="Douillard F.P."/>
            <person name="Paul Ross R."/>
            <person name="Yang R."/>
            <person name="Briner A.E."/>
            <person name="Felis G.E."/>
            <person name="de Vos W.M."/>
            <person name="Barrangou R."/>
            <person name="Klaenhammer T.R."/>
            <person name="Caufield P.W."/>
            <person name="Cui Y."/>
            <person name="Zhang H."/>
            <person name="O'Toole P.W."/>
        </authorList>
    </citation>
    <scope>NUCLEOTIDE SEQUENCE [LARGE SCALE GENOMIC DNA]</scope>
    <source>
        <strain evidence="2 3">DSM 20452</strain>
    </source>
</reference>
<evidence type="ECO:0000313" key="3">
    <source>
        <dbReference type="Proteomes" id="UP000051612"/>
    </source>
</evidence>
<dbReference type="AlphaFoldDB" id="A0A0R2B364"/>
<proteinExistence type="predicted"/>
<comment type="caution">
    <text evidence="2">The sequence shown here is derived from an EMBL/GenBank/DDBJ whole genome shotgun (WGS) entry which is preliminary data.</text>
</comment>
<evidence type="ECO:0000256" key="1">
    <source>
        <dbReference type="SAM" id="Phobius"/>
    </source>
</evidence>
<dbReference type="PATRIC" id="fig|1423772.3.peg.1059"/>
<dbReference type="RefSeq" id="WP_056959618.1">
    <property type="nucleotide sequence ID" value="NZ_AYYN01000140.1"/>
</dbReference>
<name>A0A0R2B364_9LACO</name>
<organism evidence="2 3">
    <name type="scientific">Ligilactobacillus murinus DSM 20452 = NBRC 14221</name>
    <dbReference type="NCBI Taxonomy" id="1423772"/>
    <lineage>
        <taxon>Bacteria</taxon>
        <taxon>Bacillati</taxon>
        <taxon>Bacillota</taxon>
        <taxon>Bacilli</taxon>
        <taxon>Lactobacillales</taxon>
        <taxon>Lactobacillaceae</taxon>
        <taxon>Ligilactobacillus</taxon>
    </lineage>
</organism>
<gene>
    <name evidence="2" type="ORF">FC48_GL000985</name>
</gene>
<sequence>MNFTDVVVTTLVTVLTAVVAFVGNEIKKNEQARTIFNVLEPLAKDAVVAAQKLGVTEYLTGVAKKNHAVQTVVQALSNAGFTVKDEQIIVNAVEQAYAKQRDLLKQYPQKDKGAD</sequence>
<dbReference type="Proteomes" id="UP000051612">
    <property type="component" value="Unassembled WGS sequence"/>
</dbReference>
<evidence type="ECO:0000313" key="2">
    <source>
        <dbReference type="EMBL" id="KRM73711.1"/>
    </source>
</evidence>
<keyword evidence="1" id="KW-0812">Transmembrane</keyword>
<accession>A0A0R2B364</accession>
<feature type="transmembrane region" description="Helical" evidence="1">
    <location>
        <begin position="6"/>
        <end position="23"/>
    </location>
</feature>